<evidence type="ECO:0000256" key="1">
    <source>
        <dbReference type="ARBA" id="ARBA00004123"/>
    </source>
</evidence>
<dbReference type="InterPro" id="IPR008831">
    <property type="entry name" value="Mediator_Med31"/>
</dbReference>
<dbReference type="PANTHER" id="PTHR13186">
    <property type="entry name" value="MEDIATOR OF RNA POLYMERASE II TRANSCRIPTION SUBUNIT 31"/>
    <property type="match status" value="1"/>
</dbReference>
<proteinExistence type="inferred from homology"/>
<gene>
    <name evidence="9" type="primary">Necator_chrII.g7202</name>
    <name evidence="9" type="ORF">RB195_019409</name>
</gene>
<evidence type="ECO:0000313" key="10">
    <source>
        <dbReference type="Proteomes" id="UP001303046"/>
    </source>
</evidence>
<comment type="subcellular location">
    <subcellularLocation>
        <location evidence="1 7">Nucleus</location>
    </subcellularLocation>
</comment>
<comment type="function">
    <text evidence="7">Component of the Mediator complex, a coactivator involved in the regulated transcription of nearly all RNA polymerase II-dependent genes. Mediator functions as a bridge to convey information from gene-specific regulatory proteins to the basal RNA polymerase II transcription machinery. Mediator is recruited to promoters by direct interactions with regulatory proteins and serves as a scaffold for the assembly of a functional preinitiation complex with RNA polymerase II and the general transcription factors.</text>
</comment>
<evidence type="ECO:0000256" key="2">
    <source>
        <dbReference type="ARBA" id="ARBA00006378"/>
    </source>
</evidence>
<evidence type="ECO:0000256" key="3">
    <source>
        <dbReference type="ARBA" id="ARBA00023015"/>
    </source>
</evidence>
<keyword evidence="10" id="KW-1185">Reference proteome</keyword>
<dbReference type="Proteomes" id="UP001303046">
    <property type="component" value="Unassembled WGS sequence"/>
</dbReference>
<name>A0ABR1CG24_NECAM</name>
<dbReference type="Gene3D" id="1.10.10.1340">
    <property type="entry name" value="Mediator of RNA polymerase II, submodule Med31 (Soh1)"/>
    <property type="match status" value="1"/>
</dbReference>
<keyword evidence="6 7" id="KW-0539">Nucleus</keyword>
<comment type="caution">
    <text evidence="9">The sequence shown here is derived from an EMBL/GenBank/DDBJ whole genome shotgun (WGS) entry which is preliminary data.</text>
</comment>
<evidence type="ECO:0000256" key="5">
    <source>
        <dbReference type="ARBA" id="ARBA00023163"/>
    </source>
</evidence>
<keyword evidence="5 7" id="KW-0804">Transcription</keyword>
<organism evidence="9 10">
    <name type="scientific">Necator americanus</name>
    <name type="common">Human hookworm</name>
    <dbReference type="NCBI Taxonomy" id="51031"/>
    <lineage>
        <taxon>Eukaryota</taxon>
        <taxon>Metazoa</taxon>
        <taxon>Ecdysozoa</taxon>
        <taxon>Nematoda</taxon>
        <taxon>Chromadorea</taxon>
        <taxon>Rhabditida</taxon>
        <taxon>Rhabditina</taxon>
        <taxon>Rhabditomorpha</taxon>
        <taxon>Strongyloidea</taxon>
        <taxon>Ancylostomatidae</taxon>
        <taxon>Bunostominae</taxon>
        <taxon>Necator</taxon>
    </lineage>
</organism>
<reference evidence="9 10" key="1">
    <citation type="submission" date="2023-08" db="EMBL/GenBank/DDBJ databases">
        <title>A Necator americanus chromosomal reference genome.</title>
        <authorList>
            <person name="Ilik V."/>
            <person name="Petrzelkova K.J."/>
            <person name="Pardy F."/>
            <person name="Fuh T."/>
            <person name="Niatou-Singa F.S."/>
            <person name="Gouil Q."/>
            <person name="Baker L."/>
            <person name="Ritchie M.E."/>
            <person name="Jex A.R."/>
            <person name="Gazzola D."/>
            <person name="Li H."/>
            <person name="Toshio Fujiwara R."/>
            <person name="Zhan B."/>
            <person name="Aroian R.V."/>
            <person name="Pafco B."/>
            <person name="Schwarz E.M."/>
        </authorList>
    </citation>
    <scope>NUCLEOTIDE SEQUENCE [LARGE SCALE GENOMIC DNA]</scope>
    <source>
        <strain evidence="9 10">Aroian</strain>
        <tissue evidence="9">Whole animal</tissue>
    </source>
</reference>
<evidence type="ECO:0000313" key="9">
    <source>
        <dbReference type="EMBL" id="KAK6736692.1"/>
    </source>
</evidence>
<dbReference type="EMBL" id="JAVFWL010000002">
    <property type="protein sequence ID" value="KAK6736692.1"/>
    <property type="molecule type" value="Genomic_DNA"/>
</dbReference>
<feature type="region of interest" description="Disordered" evidence="8">
    <location>
        <begin position="243"/>
        <end position="272"/>
    </location>
</feature>
<comment type="similarity">
    <text evidence="2 7">Belongs to the Mediator complex subunit 31 family.</text>
</comment>
<evidence type="ECO:0000256" key="4">
    <source>
        <dbReference type="ARBA" id="ARBA00023159"/>
    </source>
</evidence>
<comment type="subunit">
    <text evidence="7">Component of the Mediator complex.</text>
</comment>
<protein>
    <recommendedName>
        <fullName evidence="7">Mediator of RNA polymerase II transcription subunit 31</fullName>
    </recommendedName>
</protein>
<sequence>MQRSRLQRATCKAFDTESWEQLQRGEFSTTWDRALNIGGMGANVQDMSISARKSFLMVYCVARCVVPYVDMVVQCCMELEVLIQTSGHYQRDTSWGPRAVDPKLEWSCECRLSLSRIIGQMDYKIQLSTAQLEPPEEQRRRFEIECEFVQALANPHYVNFLAQRGFLKEQHFINYLKYLLYWKQPEYSRALKYPQCLHLLECLQCPNFREALTSGANAKFIEDQQVLQWLYYLRKRQRLHVNPEAAEDGEGKSHDDSDDDLDGGKTGSDVIH</sequence>
<evidence type="ECO:0000256" key="7">
    <source>
        <dbReference type="RuleBase" id="RU364129"/>
    </source>
</evidence>
<evidence type="ECO:0000256" key="8">
    <source>
        <dbReference type="SAM" id="MobiDB-lite"/>
    </source>
</evidence>
<evidence type="ECO:0000256" key="6">
    <source>
        <dbReference type="ARBA" id="ARBA00023242"/>
    </source>
</evidence>
<dbReference type="Pfam" id="PF05669">
    <property type="entry name" value="Med31"/>
    <property type="match status" value="1"/>
</dbReference>
<keyword evidence="3 7" id="KW-0805">Transcription regulation</keyword>
<keyword evidence="4 7" id="KW-0010">Activator</keyword>
<dbReference type="InterPro" id="IPR038089">
    <property type="entry name" value="Med31_sf"/>
</dbReference>
<accession>A0ABR1CG24</accession>